<name>A0A2P2NRS6_RHIMU</name>
<proteinExistence type="predicted"/>
<accession>A0A2P2NRS6</accession>
<dbReference type="EMBL" id="GGEC01064636">
    <property type="protein sequence ID" value="MBX45120.1"/>
    <property type="molecule type" value="Transcribed_RNA"/>
</dbReference>
<reference evidence="1" key="1">
    <citation type="submission" date="2018-02" db="EMBL/GenBank/DDBJ databases">
        <title>Rhizophora mucronata_Transcriptome.</title>
        <authorList>
            <person name="Meera S.P."/>
            <person name="Sreeshan A."/>
            <person name="Augustine A."/>
        </authorList>
    </citation>
    <scope>NUCLEOTIDE SEQUENCE</scope>
    <source>
        <tissue evidence="1">Leaf</tissue>
    </source>
</reference>
<organism evidence="1">
    <name type="scientific">Rhizophora mucronata</name>
    <name type="common">Asiatic mangrove</name>
    <dbReference type="NCBI Taxonomy" id="61149"/>
    <lineage>
        <taxon>Eukaryota</taxon>
        <taxon>Viridiplantae</taxon>
        <taxon>Streptophyta</taxon>
        <taxon>Embryophyta</taxon>
        <taxon>Tracheophyta</taxon>
        <taxon>Spermatophyta</taxon>
        <taxon>Magnoliopsida</taxon>
        <taxon>eudicotyledons</taxon>
        <taxon>Gunneridae</taxon>
        <taxon>Pentapetalae</taxon>
        <taxon>rosids</taxon>
        <taxon>fabids</taxon>
        <taxon>Malpighiales</taxon>
        <taxon>Rhizophoraceae</taxon>
        <taxon>Rhizophora</taxon>
    </lineage>
</organism>
<evidence type="ECO:0000313" key="1">
    <source>
        <dbReference type="EMBL" id="MBX45120.1"/>
    </source>
</evidence>
<protein>
    <submittedName>
        <fullName evidence="1">Uncharacterized protein</fullName>
    </submittedName>
</protein>
<sequence>MSVFVIFRPSSGLSSDAMRSNLDGTRRESMDMMVMLYGRVLIMDRTVALDEE</sequence>
<dbReference type="AlphaFoldDB" id="A0A2P2NRS6"/>